<accession>S3DTX1</accession>
<dbReference type="EMBL" id="KE145367">
    <property type="protein sequence ID" value="EPE29828.1"/>
    <property type="molecule type" value="Genomic_DNA"/>
</dbReference>
<dbReference type="AlphaFoldDB" id="S3DTX1"/>
<keyword evidence="5" id="KW-1185">Reference proteome</keyword>
<keyword evidence="2" id="KW-0812">Transmembrane</keyword>
<reference evidence="4 5" key="1">
    <citation type="journal article" date="2013" name="BMC Genomics">
        <title>Genomics-driven discovery of the pneumocandin biosynthetic gene cluster in the fungus Glarea lozoyensis.</title>
        <authorList>
            <person name="Chen L."/>
            <person name="Yue Q."/>
            <person name="Zhang X."/>
            <person name="Xiang M."/>
            <person name="Wang C."/>
            <person name="Li S."/>
            <person name="Che Y."/>
            <person name="Ortiz-Lopez F.J."/>
            <person name="Bills G.F."/>
            <person name="Liu X."/>
            <person name="An Z."/>
        </authorList>
    </citation>
    <scope>NUCLEOTIDE SEQUENCE [LARGE SCALE GENOMIC DNA]</scope>
    <source>
        <strain evidence="5">ATCC 20868 / MF5171</strain>
    </source>
</reference>
<feature type="transmembrane region" description="Helical" evidence="2">
    <location>
        <begin position="216"/>
        <end position="238"/>
    </location>
</feature>
<name>S3DTX1_GLAL2</name>
<organism evidence="4 5">
    <name type="scientific">Glarea lozoyensis (strain ATCC 20868 / MF5171)</name>
    <dbReference type="NCBI Taxonomy" id="1116229"/>
    <lineage>
        <taxon>Eukaryota</taxon>
        <taxon>Fungi</taxon>
        <taxon>Dikarya</taxon>
        <taxon>Ascomycota</taxon>
        <taxon>Pezizomycotina</taxon>
        <taxon>Leotiomycetes</taxon>
        <taxon>Helotiales</taxon>
        <taxon>Helotiaceae</taxon>
        <taxon>Glarea</taxon>
    </lineage>
</organism>
<dbReference type="HOGENOM" id="CLU_711840_0_0_1"/>
<evidence type="ECO:0000313" key="5">
    <source>
        <dbReference type="Proteomes" id="UP000016922"/>
    </source>
</evidence>
<feature type="compositionally biased region" description="Basic and acidic residues" evidence="1">
    <location>
        <begin position="198"/>
        <end position="209"/>
    </location>
</feature>
<feature type="region of interest" description="Disordered" evidence="1">
    <location>
        <begin position="186"/>
        <end position="210"/>
    </location>
</feature>
<dbReference type="OrthoDB" id="5367645at2759"/>
<evidence type="ECO:0000313" key="4">
    <source>
        <dbReference type="EMBL" id="EPE29828.1"/>
    </source>
</evidence>
<feature type="signal peptide" evidence="3">
    <location>
        <begin position="1"/>
        <end position="25"/>
    </location>
</feature>
<dbReference type="GeneID" id="19460046"/>
<dbReference type="KEGG" id="glz:GLAREA_00988"/>
<keyword evidence="3" id="KW-0732">Signal</keyword>
<proteinExistence type="predicted"/>
<evidence type="ECO:0008006" key="6">
    <source>
        <dbReference type="Google" id="ProtNLM"/>
    </source>
</evidence>
<keyword evidence="2" id="KW-0472">Membrane</keyword>
<keyword evidence="2" id="KW-1133">Transmembrane helix</keyword>
<sequence length="388" mass="41914">MRGFDSIASLIVSLTLLTLPLAVAADPINTNGVNFLYPPPGLTPKYLDTIKATWTSLFQAPYLYTNCLNETGGTTVKKHYPVPTNGSSAVVLDFKNLSSCWFNLRPQDWYIPDSGSNSESFVVVPGMRQPYPQIWELEVQDPGQISSPATETAGDSPATLTILTPDATPNPSLTTTIVRGPATTLANTASSATSPAKPELDDHDHDQHGLGKGAKAGIGISVAAIIIGFAALAFFLLARRNQRREMAISNHVYETALPRPLLPIARVLSDTPSYSTTAPITPPCRAILEHIKNEEEGGTTPRIESVRSTTPRIESMRIESLASNSPRIESVMNGSLRQDSVRAESMVELSHADSALHELYSPAEVHEIGPGRWENTGFGFPPEKTARC</sequence>
<feature type="compositionally biased region" description="Low complexity" evidence="1">
    <location>
        <begin position="186"/>
        <end position="197"/>
    </location>
</feature>
<gene>
    <name evidence="4" type="ORF">GLAREA_00988</name>
</gene>
<evidence type="ECO:0000256" key="3">
    <source>
        <dbReference type="SAM" id="SignalP"/>
    </source>
</evidence>
<evidence type="ECO:0000256" key="1">
    <source>
        <dbReference type="SAM" id="MobiDB-lite"/>
    </source>
</evidence>
<dbReference type="RefSeq" id="XP_008083937.1">
    <property type="nucleotide sequence ID" value="XM_008085746.1"/>
</dbReference>
<protein>
    <recommendedName>
        <fullName evidence="6">Mid2 domain-containing protein</fullName>
    </recommendedName>
</protein>
<evidence type="ECO:0000256" key="2">
    <source>
        <dbReference type="SAM" id="Phobius"/>
    </source>
</evidence>
<dbReference type="Proteomes" id="UP000016922">
    <property type="component" value="Unassembled WGS sequence"/>
</dbReference>
<feature type="chain" id="PRO_5004520050" description="Mid2 domain-containing protein" evidence="3">
    <location>
        <begin position="26"/>
        <end position="388"/>
    </location>
</feature>